<comment type="subcellular location">
    <subcellularLocation>
        <location evidence="1">Membrane</location>
        <topology evidence="1">Multi-pass membrane protein</topology>
    </subcellularLocation>
</comment>
<keyword evidence="2 5" id="KW-0812">Transmembrane</keyword>
<evidence type="ECO:0000313" key="7">
    <source>
        <dbReference type="EMBL" id="KIW18509.1"/>
    </source>
</evidence>
<dbReference type="CDD" id="cd17323">
    <property type="entry name" value="MFS_Tpo1_MDR_like"/>
    <property type="match status" value="1"/>
</dbReference>
<keyword evidence="8" id="KW-1185">Reference proteome</keyword>
<feature type="transmembrane region" description="Helical" evidence="5">
    <location>
        <begin position="128"/>
        <end position="149"/>
    </location>
</feature>
<keyword evidence="4 5" id="KW-0472">Membrane</keyword>
<dbReference type="InterPro" id="IPR020846">
    <property type="entry name" value="MFS_dom"/>
</dbReference>
<accession>A0A0D2C4M1</accession>
<dbReference type="GeneID" id="27329880"/>
<dbReference type="GO" id="GO:1990961">
    <property type="term" value="P:xenobiotic detoxification by transmembrane export across the plasma membrane"/>
    <property type="evidence" value="ECO:0007669"/>
    <property type="project" value="TreeGrafter"/>
</dbReference>
<dbReference type="PANTHER" id="PTHR23502">
    <property type="entry name" value="MAJOR FACILITATOR SUPERFAMILY"/>
    <property type="match status" value="1"/>
</dbReference>
<dbReference type="InterPro" id="IPR036259">
    <property type="entry name" value="MFS_trans_sf"/>
</dbReference>
<feature type="transmembrane region" description="Helical" evidence="5">
    <location>
        <begin position="469"/>
        <end position="494"/>
    </location>
</feature>
<feature type="transmembrane region" description="Helical" evidence="5">
    <location>
        <begin position="539"/>
        <end position="557"/>
    </location>
</feature>
<dbReference type="Proteomes" id="UP000053328">
    <property type="component" value="Unassembled WGS sequence"/>
</dbReference>
<feature type="transmembrane region" description="Helical" evidence="5">
    <location>
        <begin position="230"/>
        <end position="249"/>
    </location>
</feature>
<feature type="transmembrane region" description="Helical" evidence="5">
    <location>
        <begin position="401"/>
        <end position="421"/>
    </location>
</feature>
<dbReference type="Gene3D" id="1.20.1250.20">
    <property type="entry name" value="MFS general substrate transporter like domains"/>
    <property type="match status" value="1"/>
</dbReference>
<feature type="domain" description="Major facilitator superfamily (MFS) profile" evidence="6">
    <location>
        <begin position="129"/>
        <end position="562"/>
    </location>
</feature>
<feature type="transmembrane region" description="Helical" evidence="5">
    <location>
        <begin position="256"/>
        <end position="278"/>
    </location>
</feature>
<evidence type="ECO:0000256" key="1">
    <source>
        <dbReference type="ARBA" id="ARBA00004141"/>
    </source>
</evidence>
<dbReference type="PROSITE" id="PS50850">
    <property type="entry name" value="MFS"/>
    <property type="match status" value="1"/>
</dbReference>
<protein>
    <recommendedName>
        <fullName evidence="6">Major facilitator superfamily (MFS) profile domain-containing protein</fullName>
    </recommendedName>
</protein>
<dbReference type="VEuPathDB" id="FungiDB:PV08_02797"/>
<dbReference type="PANTHER" id="PTHR23502:SF23">
    <property type="entry name" value="FLUCONAZOLE RESISTANCE PROTEIN 1"/>
    <property type="match status" value="1"/>
</dbReference>
<gene>
    <name evidence="7" type="ORF">PV08_02797</name>
</gene>
<feature type="transmembrane region" description="Helical" evidence="5">
    <location>
        <begin position="198"/>
        <end position="224"/>
    </location>
</feature>
<feature type="transmembrane region" description="Helical" evidence="5">
    <location>
        <begin position="290"/>
        <end position="315"/>
    </location>
</feature>
<dbReference type="Pfam" id="PF07690">
    <property type="entry name" value="MFS_1"/>
    <property type="match status" value="1"/>
</dbReference>
<dbReference type="HOGENOM" id="CLU_008455_11_1_1"/>
<keyword evidence="3 5" id="KW-1133">Transmembrane helix</keyword>
<evidence type="ECO:0000256" key="4">
    <source>
        <dbReference type="ARBA" id="ARBA00023136"/>
    </source>
</evidence>
<evidence type="ECO:0000256" key="5">
    <source>
        <dbReference type="SAM" id="Phobius"/>
    </source>
</evidence>
<dbReference type="GO" id="GO:0005886">
    <property type="term" value="C:plasma membrane"/>
    <property type="evidence" value="ECO:0007669"/>
    <property type="project" value="TreeGrafter"/>
</dbReference>
<dbReference type="OrthoDB" id="3357846at2759"/>
<dbReference type="GO" id="GO:0015244">
    <property type="term" value="F:fluconazole transmembrane transporter activity"/>
    <property type="evidence" value="ECO:0007669"/>
    <property type="project" value="TreeGrafter"/>
</dbReference>
<feature type="transmembrane region" description="Helical" evidence="5">
    <location>
        <begin position="515"/>
        <end position="533"/>
    </location>
</feature>
<proteinExistence type="predicted"/>
<sequence>MPDLIREAAFGQLMRWISGNRLFRYPEERADFQLPPQYQLLLGNGGTDAGINEAKLDRGLSLSHVPSRAETIPHSYERFDVEQQLEVEKTKSLSIAPRLTNDGIILVDWYTTDDPDNPLNWSDGKKSFVIFLLCFYTWVVYIGSAIYAASEEGVIAQFGVGHTAASLPLSLYVLAYGIGPLLFAPLTEIPIIGRNSIYIIPFILFFIISIPTAATNSFAALLVLRFLQGFFGSPAVANAGASFGDVYSIMYFPYALAWWVWSAWGGPALGPLLSGFAVSAENWHWGLWEMVWMAAPALVVLFFLLPETSAANILLRRAQRLRRVTGSPRFQAQSEIDQRNLTARNIAIHALIKPVQIMVQDQAIFFANLYTALFYATYFTFFEVFPLVFPIMYGFNLGETGLAFVPCQIGATPGLLTYFAYLRWYMIPDNKKNGLREQEHRLVPGIFGSFFFPIGLFIFAWTARPDIHWTVPILGIVLFVFGTFFILQSIFVYVPLSYPQYAASLFAANDLTRSSFAAGSVLFARPLFVNLGVDKGVTVLPSISVLGIFGMFVLYYYGASLRARSRFAQA</sequence>
<feature type="transmembrane region" description="Helical" evidence="5">
    <location>
        <begin position="442"/>
        <end position="463"/>
    </location>
</feature>
<reference evidence="7 8" key="1">
    <citation type="submission" date="2015-01" db="EMBL/GenBank/DDBJ databases">
        <title>The Genome Sequence of Exophiala spinifera CBS89968.</title>
        <authorList>
            <consortium name="The Broad Institute Genomics Platform"/>
            <person name="Cuomo C."/>
            <person name="de Hoog S."/>
            <person name="Gorbushina A."/>
            <person name="Stielow B."/>
            <person name="Teixiera M."/>
            <person name="Abouelleil A."/>
            <person name="Chapman S.B."/>
            <person name="Priest M."/>
            <person name="Young S.K."/>
            <person name="Wortman J."/>
            <person name="Nusbaum C."/>
            <person name="Birren B."/>
        </authorList>
    </citation>
    <scope>NUCLEOTIDE SEQUENCE [LARGE SCALE GENOMIC DNA]</scope>
    <source>
        <strain evidence="7 8">CBS 89968</strain>
    </source>
</reference>
<dbReference type="AlphaFoldDB" id="A0A0D2C4M1"/>
<name>A0A0D2C4M1_9EURO</name>
<evidence type="ECO:0000256" key="3">
    <source>
        <dbReference type="ARBA" id="ARBA00022989"/>
    </source>
</evidence>
<dbReference type="InterPro" id="IPR011701">
    <property type="entry name" value="MFS"/>
</dbReference>
<dbReference type="SUPFAM" id="SSF103473">
    <property type="entry name" value="MFS general substrate transporter"/>
    <property type="match status" value="1"/>
</dbReference>
<feature type="transmembrane region" description="Helical" evidence="5">
    <location>
        <begin position="169"/>
        <end position="186"/>
    </location>
</feature>
<evidence type="ECO:0000256" key="2">
    <source>
        <dbReference type="ARBA" id="ARBA00022692"/>
    </source>
</evidence>
<evidence type="ECO:0000259" key="6">
    <source>
        <dbReference type="PROSITE" id="PS50850"/>
    </source>
</evidence>
<evidence type="ECO:0000313" key="8">
    <source>
        <dbReference type="Proteomes" id="UP000053328"/>
    </source>
</evidence>
<feature type="transmembrane region" description="Helical" evidence="5">
    <location>
        <begin position="363"/>
        <end position="381"/>
    </location>
</feature>
<dbReference type="RefSeq" id="XP_016238725.1">
    <property type="nucleotide sequence ID" value="XM_016377155.1"/>
</dbReference>
<dbReference type="EMBL" id="KN847493">
    <property type="protein sequence ID" value="KIW18509.1"/>
    <property type="molecule type" value="Genomic_DNA"/>
</dbReference>
<organism evidence="7 8">
    <name type="scientific">Exophiala spinifera</name>
    <dbReference type="NCBI Taxonomy" id="91928"/>
    <lineage>
        <taxon>Eukaryota</taxon>
        <taxon>Fungi</taxon>
        <taxon>Dikarya</taxon>
        <taxon>Ascomycota</taxon>
        <taxon>Pezizomycotina</taxon>
        <taxon>Eurotiomycetes</taxon>
        <taxon>Chaetothyriomycetidae</taxon>
        <taxon>Chaetothyriales</taxon>
        <taxon>Herpotrichiellaceae</taxon>
        <taxon>Exophiala</taxon>
    </lineage>
</organism>